<dbReference type="EC" id="2.3.2.26" evidence="2"/>
<dbReference type="InterPro" id="IPR044611">
    <property type="entry name" value="E3A/B/C-like"/>
</dbReference>
<proteinExistence type="predicted"/>
<feature type="domain" description="HECT" evidence="7">
    <location>
        <begin position="571"/>
        <end position="920"/>
    </location>
</feature>
<dbReference type="PROSITE" id="PS50237">
    <property type="entry name" value="HECT"/>
    <property type="match status" value="1"/>
</dbReference>
<feature type="compositionally biased region" description="Low complexity" evidence="6">
    <location>
        <begin position="40"/>
        <end position="52"/>
    </location>
</feature>
<feature type="compositionally biased region" description="Polar residues" evidence="6">
    <location>
        <begin position="1"/>
        <end position="12"/>
    </location>
</feature>
<dbReference type="InterPro" id="IPR035983">
    <property type="entry name" value="Hect_E3_ubiquitin_ligase"/>
</dbReference>
<comment type="caution">
    <text evidence="8">The sequence shown here is derived from an EMBL/GenBank/DDBJ whole genome shotgun (WGS) entry which is preliminary data.</text>
</comment>
<gene>
    <name evidence="8" type="ORF">DM01DRAFT_1303664</name>
</gene>
<dbReference type="AlphaFoldDB" id="A0A1X2GKK5"/>
<dbReference type="OrthoDB" id="8068875at2759"/>
<dbReference type="InterPro" id="IPR042556">
    <property type="entry name" value="AZUL_sf"/>
</dbReference>
<keyword evidence="9" id="KW-1185">Reference proteome</keyword>
<dbReference type="Pfam" id="PF16558">
    <property type="entry name" value="AZUL"/>
    <property type="match status" value="1"/>
</dbReference>
<evidence type="ECO:0000256" key="6">
    <source>
        <dbReference type="SAM" id="MobiDB-lite"/>
    </source>
</evidence>
<accession>A0A1X2GKK5</accession>
<dbReference type="InterPro" id="IPR032353">
    <property type="entry name" value="AZUL"/>
</dbReference>
<organism evidence="8 9">
    <name type="scientific">Hesseltinella vesiculosa</name>
    <dbReference type="NCBI Taxonomy" id="101127"/>
    <lineage>
        <taxon>Eukaryota</taxon>
        <taxon>Fungi</taxon>
        <taxon>Fungi incertae sedis</taxon>
        <taxon>Mucoromycota</taxon>
        <taxon>Mucoromycotina</taxon>
        <taxon>Mucoromycetes</taxon>
        <taxon>Mucorales</taxon>
        <taxon>Cunninghamellaceae</taxon>
        <taxon>Hesseltinella</taxon>
    </lineage>
</organism>
<comment type="catalytic activity">
    <reaction evidence="1">
        <text>S-ubiquitinyl-[E2 ubiquitin-conjugating enzyme]-L-cysteine + [acceptor protein]-L-lysine = [E2 ubiquitin-conjugating enzyme]-L-cysteine + N(6)-ubiquitinyl-[acceptor protein]-L-lysine.</text>
        <dbReference type="EC" id="2.3.2.26"/>
    </reaction>
</comment>
<dbReference type="FunFam" id="3.30.2410.10:FF:000003">
    <property type="entry name" value="probable E3 ubiquitin-protein ligase HERC4 isoform X1"/>
    <property type="match status" value="1"/>
</dbReference>
<protein>
    <recommendedName>
        <fullName evidence="2">HECT-type E3 ubiquitin transferase</fullName>
        <ecNumber evidence="2">2.3.2.26</ecNumber>
    </recommendedName>
</protein>
<reference evidence="8 9" key="1">
    <citation type="submission" date="2016-07" db="EMBL/GenBank/DDBJ databases">
        <title>Pervasive Adenine N6-methylation of Active Genes in Fungi.</title>
        <authorList>
            <consortium name="DOE Joint Genome Institute"/>
            <person name="Mondo S.J."/>
            <person name="Dannebaum R.O."/>
            <person name="Kuo R.C."/>
            <person name="Labutti K."/>
            <person name="Haridas S."/>
            <person name="Kuo A."/>
            <person name="Salamov A."/>
            <person name="Ahrendt S.R."/>
            <person name="Lipzen A."/>
            <person name="Sullivan W."/>
            <person name="Andreopoulos W.B."/>
            <person name="Clum A."/>
            <person name="Lindquist E."/>
            <person name="Daum C."/>
            <person name="Ramamoorthy G.K."/>
            <person name="Gryganskyi A."/>
            <person name="Culley D."/>
            <person name="Magnuson J.K."/>
            <person name="James T.Y."/>
            <person name="O'Malley M.A."/>
            <person name="Stajich J.E."/>
            <person name="Spatafora J.W."/>
            <person name="Visel A."/>
            <person name="Grigoriev I.V."/>
        </authorList>
    </citation>
    <scope>NUCLEOTIDE SEQUENCE [LARGE SCALE GENOMIC DNA]</scope>
    <source>
        <strain evidence="8 9">NRRL 3301</strain>
    </source>
</reference>
<feature type="active site" description="Glycyl thioester intermediate" evidence="5">
    <location>
        <position position="888"/>
    </location>
</feature>
<feature type="region of interest" description="Disordered" evidence="6">
    <location>
        <begin position="1"/>
        <end position="52"/>
    </location>
</feature>
<name>A0A1X2GKK5_9FUNG</name>
<dbReference type="Proteomes" id="UP000242146">
    <property type="component" value="Unassembled WGS sequence"/>
</dbReference>
<dbReference type="Gene3D" id="3.90.1750.10">
    <property type="entry name" value="Hect, E3 ligase catalytic domains"/>
    <property type="match status" value="1"/>
</dbReference>
<dbReference type="GO" id="GO:0000209">
    <property type="term" value="P:protein polyubiquitination"/>
    <property type="evidence" value="ECO:0007669"/>
    <property type="project" value="InterPro"/>
</dbReference>
<dbReference type="GO" id="GO:0061630">
    <property type="term" value="F:ubiquitin protein ligase activity"/>
    <property type="evidence" value="ECO:0007669"/>
    <property type="project" value="UniProtKB-EC"/>
</dbReference>
<evidence type="ECO:0000256" key="3">
    <source>
        <dbReference type="ARBA" id="ARBA00022679"/>
    </source>
</evidence>
<evidence type="ECO:0000259" key="7">
    <source>
        <dbReference type="PROSITE" id="PS50237"/>
    </source>
</evidence>
<evidence type="ECO:0000256" key="2">
    <source>
        <dbReference type="ARBA" id="ARBA00012485"/>
    </source>
</evidence>
<keyword evidence="3" id="KW-0808">Transferase</keyword>
<evidence type="ECO:0000313" key="8">
    <source>
        <dbReference type="EMBL" id="ORX56236.1"/>
    </source>
</evidence>
<evidence type="ECO:0000256" key="5">
    <source>
        <dbReference type="PROSITE-ProRule" id="PRU00104"/>
    </source>
</evidence>
<dbReference type="EMBL" id="MCGT01000010">
    <property type="protein sequence ID" value="ORX56236.1"/>
    <property type="molecule type" value="Genomic_DNA"/>
</dbReference>
<dbReference type="STRING" id="101127.A0A1X2GKK5"/>
<evidence type="ECO:0000256" key="4">
    <source>
        <dbReference type="ARBA" id="ARBA00022786"/>
    </source>
</evidence>
<sequence length="920" mass="104907">MIPSTLQLASRTSPFSSQPPPHSLSPQQKPSHYSQPGTNKTSSSTKRSSLSKVKLEYQEQVQRYLTQLVKGCGQSFCTNRFCASARGNQLCIDNSAALIIAMELVRQGKDRYCKASLANSTNPATCTRNGLALTSPSSIIHFASPTKKETTPDISRSPIPFLPQLVADMWRKDISLDHCLPPLCELDLASAQHVLKTRPTTLLRALFRQHLHGIGSCFLDPVTSFTNISDLVTLYQDILDGDASWPLRVDEHYEFLLDRILVNLYNNHENWPPIDVMAAWSRTLYCLSVWLNTTDQRMNSHHSTTTISVHTMTYKFALVFSKSAGTPFESHLVKAIAQLQSTRMIQLIDHLHHYLLSHFHIGPYRLGENDVVVAAVKALRFLFECNQQRDKPVPEESFVNEELLQYLQIKNEYRVWKRIVAYGEGRPSAATLALLQQSKFHQFHRDDVIQDQQRRSRLFMTTNLTSILLPYPFVAFYQFSWLSYPFLISASVKRKVLLMDCMAAMSREYEDACVNHTLLAQAQRLLASSSSLASSRLLNDDRMKSAICPYLLLEIRRDQIVEDTWHQVSLKWRDLKKPLKIKFVDGGEEGVDQGGVQKEYFAVLFEHLLSKSHGLFSLLTDDGEPSPFHWFRTTPDPDLNGYEMMGVLLGLAVYNGVLLHLTFPRIFWQQLLQPTVADLDSLPFSLQDLPQAWPQLAHGLKALLDYQGHDVEAVFCRNYEITISSFEQPSATVPLQPNGQWIPVTNANRYQYVQDYCRHTMFELHRPAILALRRGFRSVLGCPALALLAPSELEMITCGWQLGRHSEDLDMMELERITEYDDGYFDEHPVIRHFWSVVHNDFTREQKHKLLLFVTASDRIPVGGLKELTFVIQRNGPDSDRLPTALTCFSRLLLPEYSSKDKLRDRITTSIENSKGFGLV</sequence>
<dbReference type="Pfam" id="PF00632">
    <property type="entry name" value="HECT"/>
    <property type="match status" value="1"/>
</dbReference>
<dbReference type="PANTHER" id="PTHR45700">
    <property type="entry name" value="UBIQUITIN-PROTEIN LIGASE E3C"/>
    <property type="match status" value="1"/>
</dbReference>
<dbReference type="Gene3D" id="6.10.130.10">
    <property type="entry name" value="Ubiquitin-protein ligase E3A, N-terminal zinc-binding domain (AZUL)"/>
    <property type="match status" value="1"/>
</dbReference>
<keyword evidence="4 5" id="KW-0833">Ubl conjugation pathway</keyword>
<evidence type="ECO:0000313" key="9">
    <source>
        <dbReference type="Proteomes" id="UP000242146"/>
    </source>
</evidence>
<dbReference type="SMART" id="SM00119">
    <property type="entry name" value="HECTc"/>
    <property type="match status" value="1"/>
</dbReference>
<dbReference type="CDD" id="cd00078">
    <property type="entry name" value="HECTc"/>
    <property type="match status" value="1"/>
</dbReference>
<dbReference type="InterPro" id="IPR000569">
    <property type="entry name" value="HECT_dom"/>
</dbReference>
<dbReference type="PANTHER" id="PTHR45700:SF8">
    <property type="entry name" value="HECT-TYPE E3 UBIQUITIN TRANSFERASE"/>
    <property type="match status" value="1"/>
</dbReference>
<dbReference type="Gene3D" id="3.30.2160.10">
    <property type="entry name" value="Hect, E3 ligase catalytic domain"/>
    <property type="match status" value="1"/>
</dbReference>
<evidence type="ECO:0000256" key="1">
    <source>
        <dbReference type="ARBA" id="ARBA00000885"/>
    </source>
</evidence>
<dbReference type="SUPFAM" id="SSF56204">
    <property type="entry name" value="Hect, E3 ligase catalytic domain"/>
    <property type="match status" value="1"/>
</dbReference>
<dbReference type="Gene3D" id="3.30.2410.10">
    <property type="entry name" value="Hect, E3 ligase catalytic domain"/>
    <property type="match status" value="1"/>
</dbReference>